<proteinExistence type="predicted"/>
<keyword evidence="2" id="KW-1185">Reference proteome</keyword>
<keyword evidence="1" id="KW-0808">Transferase</keyword>
<accession>A0A7W6BHU3</accession>
<name>A0A7W6BHU3_9SPHN</name>
<comment type="caution">
    <text evidence="1">The sequence shown here is derived from an EMBL/GenBank/DDBJ whole genome shotgun (WGS) entry which is preliminary data.</text>
</comment>
<protein>
    <submittedName>
        <fullName evidence="1">Putative N-acetyltransferase YhbS</fullName>
    </submittedName>
</protein>
<dbReference type="Gene3D" id="3.40.630.30">
    <property type="match status" value="1"/>
</dbReference>
<dbReference type="InterPro" id="IPR016181">
    <property type="entry name" value="Acyl_CoA_acyltransferase"/>
</dbReference>
<organism evidence="1 2">
    <name type="scientific">Sphingobium jiangsuense</name>
    <dbReference type="NCBI Taxonomy" id="870476"/>
    <lineage>
        <taxon>Bacteria</taxon>
        <taxon>Pseudomonadati</taxon>
        <taxon>Pseudomonadota</taxon>
        <taxon>Alphaproteobacteria</taxon>
        <taxon>Sphingomonadales</taxon>
        <taxon>Sphingomonadaceae</taxon>
        <taxon>Sphingobium</taxon>
    </lineage>
</organism>
<dbReference type="RefSeq" id="WP_284278165.1">
    <property type="nucleotide sequence ID" value="NZ_BSPS01000052.1"/>
</dbReference>
<evidence type="ECO:0000313" key="2">
    <source>
        <dbReference type="Proteomes" id="UP000571950"/>
    </source>
</evidence>
<sequence length="185" mass="19839">MPKLFPLSSQPDSAIEALLDAAFGTDRHGRTAYAIRRGMRWLAEYSYAALGEDGALVGLLQSWPVALTDDAGGAEIPLIMVGPVAVSPQSQGEGCGRLLMDRLIHDADARAGAHLMMIGDPEYYGRFWGFSADATSGWRAPGPFEPRRLLLREVPNASPLPEDLSGMLGPRVLAPVVERAKAGKL</sequence>
<dbReference type="SUPFAM" id="SSF55729">
    <property type="entry name" value="Acyl-CoA N-acyltransferases (Nat)"/>
    <property type="match status" value="1"/>
</dbReference>
<reference evidence="1 2" key="1">
    <citation type="submission" date="2020-08" db="EMBL/GenBank/DDBJ databases">
        <title>Genomic Encyclopedia of Type Strains, Phase IV (KMG-IV): sequencing the most valuable type-strain genomes for metagenomic binning, comparative biology and taxonomic classification.</title>
        <authorList>
            <person name="Goeker M."/>
        </authorList>
    </citation>
    <scope>NUCLEOTIDE SEQUENCE [LARGE SCALE GENOMIC DNA]</scope>
    <source>
        <strain evidence="1 2">DSM 26189</strain>
    </source>
</reference>
<dbReference type="AlphaFoldDB" id="A0A7W6BHU3"/>
<dbReference type="Pfam" id="PF13527">
    <property type="entry name" value="Acetyltransf_9"/>
    <property type="match status" value="1"/>
</dbReference>
<gene>
    <name evidence="1" type="ORF">GGR43_002001</name>
</gene>
<evidence type="ECO:0000313" key="1">
    <source>
        <dbReference type="EMBL" id="MBB3926284.1"/>
    </source>
</evidence>
<dbReference type="Proteomes" id="UP000571950">
    <property type="component" value="Unassembled WGS sequence"/>
</dbReference>
<dbReference type="GO" id="GO:0016740">
    <property type="term" value="F:transferase activity"/>
    <property type="evidence" value="ECO:0007669"/>
    <property type="project" value="UniProtKB-KW"/>
</dbReference>
<dbReference type="CDD" id="cd04301">
    <property type="entry name" value="NAT_SF"/>
    <property type="match status" value="1"/>
</dbReference>
<dbReference type="EMBL" id="JACIDT010000006">
    <property type="protein sequence ID" value="MBB3926284.1"/>
    <property type="molecule type" value="Genomic_DNA"/>
</dbReference>